<sequence length="490" mass="53669">MRIRANRTRCWWLELLLEWPLSSGLPSAGSSSASRSCPPISPSGTTGGDSSQPPAGPSCFACWPSSTANKRPSWLFSRPALRLTSPLTCQRHSSSCSSVCGVVSCAYLFCQRWFLGYVRRNCFTAKLLAEEKPLYSVLVALLLSSITFPSGLGQFMASRLSMKELLTSLLDNHTWSALSQNASLARPLQVDTHNLWLEWWDPNITIFGTLAVFLFMKFWMLILATTMPMPAGYFMPVFVYGAALGRLVGETAAFLFPQGISSEGGSSLITPGSYALAGAAAFSGSVTHTLSTALLAFEMTGQIAHILPVILAVLIANAIAQKFQPSFYDGTIIVKKLPYLPRIRSRHIGSYKVTTEEFMNTKFVYLPRDATFQEILSTVTSTDDSEYPVVDNAETAMLLGMIQRSELIKFLQTQDDASLPHKAQGEEPSSAQTLEGSCAISPVTLQLSPWMSLHQVHNLFELLNLQRAFVTQLGKVVGVVSRNEVAGWHS</sequence>
<dbReference type="GO" id="GO:0005886">
    <property type="term" value="C:plasma membrane"/>
    <property type="evidence" value="ECO:0007669"/>
    <property type="project" value="TreeGrafter"/>
</dbReference>
<comment type="similarity">
    <text evidence="12">Belongs to the chloride channel (TC 2.A.49) family.</text>
</comment>
<feature type="transmembrane region" description="Helical" evidence="12">
    <location>
        <begin position="303"/>
        <end position="320"/>
    </location>
</feature>
<name>A0AA35KRQ1_9SAUR</name>
<dbReference type="Gene3D" id="3.10.580.10">
    <property type="entry name" value="CBS-domain"/>
    <property type="match status" value="1"/>
</dbReference>
<dbReference type="Gene3D" id="1.10.3080.10">
    <property type="entry name" value="Clc chloride channel"/>
    <property type="match status" value="1"/>
</dbReference>
<dbReference type="Pfam" id="PF00571">
    <property type="entry name" value="CBS"/>
    <property type="match status" value="1"/>
</dbReference>
<keyword evidence="8 12" id="KW-0472">Membrane</keyword>
<dbReference type="PRINTS" id="PR00762">
    <property type="entry name" value="CLCHANNEL"/>
</dbReference>
<gene>
    <name evidence="16" type="ORF">PODLI_1B016553</name>
</gene>
<evidence type="ECO:0000256" key="2">
    <source>
        <dbReference type="ARBA" id="ARBA00022448"/>
    </source>
</evidence>
<feature type="region of interest" description="Disordered" evidence="13">
    <location>
        <begin position="28"/>
        <end position="53"/>
    </location>
</feature>
<keyword evidence="3 12" id="KW-0812">Transmembrane</keyword>
<evidence type="ECO:0000256" key="13">
    <source>
        <dbReference type="SAM" id="MobiDB-lite"/>
    </source>
</evidence>
<keyword evidence="7 11" id="KW-0129">CBS domain</keyword>
<dbReference type="PROSITE" id="PS51371">
    <property type="entry name" value="CBS"/>
    <property type="match status" value="1"/>
</dbReference>
<dbReference type="InterPro" id="IPR050970">
    <property type="entry name" value="Cl_channel_volt-gated"/>
</dbReference>
<dbReference type="AlphaFoldDB" id="A0AA35KRQ1"/>
<evidence type="ECO:0000256" key="1">
    <source>
        <dbReference type="ARBA" id="ARBA00004141"/>
    </source>
</evidence>
<reference evidence="16" key="1">
    <citation type="submission" date="2022-12" db="EMBL/GenBank/DDBJ databases">
        <authorList>
            <person name="Alioto T."/>
            <person name="Alioto T."/>
            <person name="Gomez Garrido J."/>
        </authorList>
    </citation>
    <scope>NUCLEOTIDE SEQUENCE</scope>
</reference>
<evidence type="ECO:0000256" key="9">
    <source>
        <dbReference type="ARBA" id="ARBA00023173"/>
    </source>
</evidence>
<dbReference type="GO" id="GO:0005247">
    <property type="term" value="F:voltage-gated chloride channel activity"/>
    <property type="evidence" value="ECO:0007669"/>
    <property type="project" value="TreeGrafter"/>
</dbReference>
<keyword evidence="2 12" id="KW-0813">Transport</keyword>
<evidence type="ECO:0000256" key="14">
    <source>
        <dbReference type="SAM" id="SignalP"/>
    </source>
</evidence>
<feature type="domain" description="CBS" evidence="15">
    <location>
        <begin position="359"/>
        <end position="418"/>
    </location>
</feature>
<feature type="transmembrane region" description="Helical" evidence="12">
    <location>
        <begin position="237"/>
        <end position="256"/>
    </location>
</feature>
<feature type="transmembrane region" description="Helical" evidence="12">
    <location>
        <begin position="276"/>
        <end position="296"/>
    </location>
</feature>
<dbReference type="FunFam" id="1.10.3080.10:FF:000033">
    <property type="entry name" value="Chloride channel, voltage-sensitive 1"/>
    <property type="match status" value="1"/>
</dbReference>
<comment type="subcellular location">
    <subcellularLocation>
        <location evidence="1 12">Membrane</location>
        <topology evidence="1 12">Multi-pass membrane protein</topology>
    </subcellularLocation>
</comment>
<proteinExistence type="inferred from homology"/>
<comment type="caution">
    <text evidence="12">Lacks conserved residue(s) required for the propagation of feature annotation.</text>
</comment>
<feature type="compositionally biased region" description="Low complexity" evidence="13">
    <location>
        <begin position="28"/>
        <end position="38"/>
    </location>
</feature>
<evidence type="ECO:0000259" key="15">
    <source>
        <dbReference type="PROSITE" id="PS51371"/>
    </source>
</evidence>
<protein>
    <recommendedName>
        <fullName evidence="12">Chloride channel protein</fullName>
    </recommendedName>
</protein>
<keyword evidence="9" id="KW-0407">Ion channel</keyword>
<evidence type="ECO:0000256" key="7">
    <source>
        <dbReference type="ARBA" id="ARBA00023122"/>
    </source>
</evidence>
<dbReference type="EMBL" id="OX395133">
    <property type="protein sequence ID" value="CAI5783096.1"/>
    <property type="molecule type" value="Genomic_DNA"/>
</dbReference>
<keyword evidence="4" id="KW-0677">Repeat</keyword>
<dbReference type="InterPro" id="IPR046342">
    <property type="entry name" value="CBS_dom_sf"/>
</dbReference>
<dbReference type="Pfam" id="PF00654">
    <property type="entry name" value="Voltage_CLC"/>
    <property type="match status" value="1"/>
</dbReference>
<keyword evidence="5 12" id="KW-1133">Transmembrane helix</keyword>
<keyword evidence="17" id="KW-1185">Reference proteome</keyword>
<dbReference type="CDD" id="cd04591">
    <property type="entry name" value="CBS_pair_voltage-gated_CLC_euk_bac"/>
    <property type="match status" value="1"/>
</dbReference>
<keyword evidence="6 12" id="KW-0406">Ion transport</keyword>
<dbReference type="InterPro" id="IPR000644">
    <property type="entry name" value="CBS_dom"/>
</dbReference>
<dbReference type="InterPro" id="IPR001807">
    <property type="entry name" value="ClC"/>
</dbReference>
<evidence type="ECO:0000256" key="3">
    <source>
        <dbReference type="ARBA" id="ARBA00022692"/>
    </source>
</evidence>
<keyword evidence="10 12" id="KW-0868">Chloride</keyword>
<dbReference type="PANTHER" id="PTHR45720">
    <property type="entry name" value="CHLORIDE CHANNEL PROTEIN 2"/>
    <property type="match status" value="1"/>
</dbReference>
<dbReference type="Proteomes" id="UP001178461">
    <property type="component" value="Chromosome 8"/>
</dbReference>
<keyword evidence="14" id="KW-0732">Signal</keyword>
<accession>A0AA35KRQ1</accession>
<feature type="transmembrane region" description="Helical" evidence="12">
    <location>
        <begin position="204"/>
        <end position="225"/>
    </location>
</feature>
<evidence type="ECO:0000256" key="5">
    <source>
        <dbReference type="ARBA" id="ARBA00022989"/>
    </source>
</evidence>
<evidence type="ECO:0000256" key="11">
    <source>
        <dbReference type="PROSITE-ProRule" id="PRU00703"/>
    </source>
</evidence>
<feature type="signal peptide" evidence="14">
    <location>
        <begin position="1"/>
        <end position="24"/>
    </location>
</feature>
<evidence type="ECO:0000256" key="10">
    <source>
        <dbReference type="ARBA" id="ARBA00023214"/>
    </source>
</evidence>
<evidence type="ECO:0000256" key="4">
    <source>
        <dbReference type="ARBA" id="ARBA00022737"/>
    </source>
</evidence>
<dbReference type="InterPro" id="IPR014743">
    <property type="entry name" value="Cl-channel_core"/>
</dbReference>
<evidence type="ECO:0000256" key="8">
    <source>
        <dbReference type="ARBA" id="ARBA00023136"/>
    </source>
</evidence>
<evidence type="ECO:0000313" key="17">
    <source>
        <dbReference type="Proteomes" id="UP001178461"/>
    </source>
</evidence>
<dbReference type="SUPFAM" id="SSF81340">
    <property type="entry name" value="Clc chloride channel"/>
    <property type="match status" value="1"/>
</dbReference>
<evidence type="ECO:0000256" key="12">
    <source>
        <dbReference type="RuleBase" id="RU361221"/>
    </source>
</evidence>
<dbReference type="GO" id="GO:0034707">
    <property type="term" value="C:chloride channel complex"/>
    <property type="evidence" value="ECO:0007669"/>
    <property type="project" value="UniProtKB-KW"/>
</dbReference>
<keyword evidence="9" id="KW-0869">Chloride channel</keyword>
<feature type="chain" id="PRO_5041387863" description="Chloride channel protein" evidence="14">
    <location>
        <begin position="25"/>
        <end position="490"/>
    </location>
</feature>
<organism evidence="16 17">
    <name type="scientific">Podarcis lilfordi</name>
    <name type="common">Lilford's wall lizard</name>
    <dbReference type="NCBI Taxonomy" id="74358"/>
    <lineage>
        <taxon>Eukaryota</taxon>
        <taxon>Metazoa</taxon>
        <taxon>Chordata</taxon>
        <taxon>Craniata</taxon>
        <taxon>Vertebrata</taxon>
        <taxon>Euteleostomi</taxon>
        <taxon>Lepidosauria</taxon>
        <taxon>Squamata</taxon>
        <taxon>Bifurcata</taxon>
        <taxon>Unidentata</taxon>
        <taxon>Episquamata</taxon>
        <taxon>Laterata</taxon>
        <taxon>Lacertibaenia</taxon>
        <taxon>Lacertidae</taxon>
        <taxon>Podarcis</taxon>
    </lineage>
</organism>
<evidence type="ECO:0000313" key="16">
    <source>
        <dbReference type="EMBL" id="CAI5783096.1"/>
    </source>
</evidence>
<feature type="transmembrane region" description="Helical" evidence="12">
    <location>
        <begin position="134"/>
        <end position="157"/>
    </location>
</feature>
<dbReference type="SUPFAM" id="SSF54631">
    <property type="entry name" value="CBS-domain pair"/>
    <property type="match status" value="1"/>
</dbReference>
<evidence type="ECO:0000256" key="6">
    <source>
        <dbReference type="ARBA" id="ARBA00023065"/>
    </source>
</evidence>
<dbReference type="PANTHER" id="PTHR45720:SF3">
    <property type="entry name" value="CHLORIDE CHANNEL PROTEIN CLC-KB"/>
    <property type="match status" value="1"/>
</dbReference>